<protein>
    <recommendedName>
        <fullName evidence="1">F-box domain-containing protein</fullName>
    </recommendedName>
</protein>
<reference evidence="2 3" key="1">
    <citation type="submission" date="2017-06" db="EMBL/GenBank/DDBJ databases">
        <title>Genome of Fusarium nygamai isolate CS10214.</title>
        <authorList>
            <person name="Gardiner D.M."/>
            <person name="Obanor F."/>
            <person name="Kazan K."/>
        </authorList>
    </citation>
    <scope>NUCLEOTIDE SEQUENCE [LARGE SCALE GENOMIC DNA]</scope>
    <source>
        <strain evidence="2 3">CS10214</strain>
    </source>
</reference>
<accession>A0A2K0UKC6</accession>
<dbReference type="STRING" id="42673.A0A2K0UKC6"/>
<dbReference type="Proteomes" id="UP000236664">
    <property type="component" value="Unassembled WGS sequence"/>
</dbReference>
<organism evidence="2 3">
    <name type="scientific">Gibberella nygamai</name>
    <name type="common">Bean root rot disease fungus</name>
    <name type="synonym">Fusarium nygamai</name>
    <dbReference type="NCBI Taxonomy" id="42673"/>
    <lineage>
        <taxon>Eukaryota</taxon>
        <taxon>Fungi</taxon>
        <taxon>Dikarya</taxon>
        <taxon>Ascomycota</taxon>
        <taxon>Pezizomycotina</taxon>
        <taxon>Sordariomycetes</taxon>
        <taxon>Hypocreomycetidae</taxon>
        <taxon>Hypocreales</taxon>
        <taxon>Nectriaceae</taxon>
        <taxon>Fusarium</taxon>
        <taxon>Fusarium fujikuroi species complex</taxon>
    </lineage>
</organism>
<dbReference type="SUPFAM" id="SSF81383">
    <property type="entry name" value="F-box domain"/>
    <property type="match status" value="1"/>
</dbReference>
<evidence type="ECO:0000259" key="1">
    <source>
        <dbReference type="PROSITE" id="PS50181"/>
    </source>
</evidence>
<dbReference type="SUPFAM" id="SSF48403">
    <property type="entry name" value="Ankyrin repeat"/>
    <property type="match status" value="1"/>
</dbReference>
<evidence type="ECO:0000313" key="3">
    <source>
        <dbReference type="Proteomes" id="UP000236664"/>
    </source>
</evidence>
<dbReference type="AlphaFoldDB" id="A0A2K0UKC6"/>
<evidence type="ECO:0000313" key="2">
    <source>
        <dbReference type="EMBL" id="PNP58240.1"/>
    </source>
</evidence>
<dbReference type="PROSITE" id="PS50181">
    <property type="entry name" value="FBOX"/>
    <property type="match status" value="1"/>
</dbReference>
<dbReference type="EMBL" id="MTQA01000473">
    <property type="protein sequence ID" value="PNP58240.1"/>
    <property type="molecule type" value="Genomic_DNA"/>
</dbReference>
<dbReference type="InterPro" id="IPR001810">
    <property type="entry name" value="F-box_dom"/>
</dbReference>
<dbReference type="OrthoDB" id="194358at2759"/>
<feature type="domain" description="F-box" evidence="1">
    <location>
        <begin position="33"/>
        <end position="87"/>
    </location>
</feature>
<dbReference type="Gene3D" id="1.25.40.20">
    <property type="entry name" value="Ankyrin repeat-containing domain"/>
    <property type="match status" value="1"/>
</dbReference>
<dbReference type="InterPro" id="IPR036047">
    <property type="entry name" value="F-box-like_dom_sf"/>
</dbReference>
<keyword evidence="3" id="KW-1185">Reference proteome</keyword>
<gene>
    <name evidence="2" type="ORF">FNYG_15158</name>
</gene>
<sequence>MSSAANTSPEITAPSESSASSTALITITMVSNPSTLERLPQEILLHINKLLIFRGASRLARTSKYLYRILNREIYKLAGKHDNWYPLFAAAATSNIGTFERCFEHGAVVDTHWPLYSTLEFGHGQRLYLTLGWRPLRQAISSRQTVAVDWLLQHGADPDETLLEAVLMHRREAPLAFAFRCGHGRFQNWITCRSILFALLEAGADLDEVEQGPANEIEAMYDHRWYISAYWQSGL</sequence>
<dbReference type="InterPro" id="IPR036770">
    <property type="entry name" value="Ankyrin_rpt-contain_sf"/>
</dbReference>
<proteinExistence type="predicted"/>
<name>A0A2K0UKC6_GIBNY</name>
<comment type="caution">
    <text evidence="2">The sequence shown here is derived from an EMBL/GenBank/DDBJ whole genome shotgun (WGS) entry which is preliminary data.</text>
</comment>